<organism evidence="6 7">
    <name type="scientific">Linnemannia schmuckeri</name>
    <dbReference type="NCBI Taxonomy" id="64567"/>
    <lineage>
        <taxon>Eukaryota</taxon>
        <taxon>Fungi</taxon>
        <taxon>Fungi incertae sedis</taxon>
        <taxon>Mucoromycota</taxon>
        <taxon>Mortierellomycotina</taxon>
        <taxon>Mortierellomycetes</taxon>
        <taxon>Mortierellales</taxon>
        <taxon>Mortierellaceae</taxon>
        <taxon>Linnemannia</taxon>
    </lineage>
</organism>
<dbReference type="PROSITE" id="PS50011">
    <property type="entry name" value="PROTEIN_KINASE_DOM"/>
    <property type="match status" value="1"/>
</dbReference>
<keyword evidence="7" id="KW-1185">Reference proteome</keyword>
<keyword evidence="3" id="KW-0418">Kinase</keyword>
<gene>
    <name evidence="6" type="ORF">BG015_002960</name>
</gene>
<dbReference type="SUPFAM" id="SSF56112">
    <property type="entry name" value="Protein kinase-like (PK-like)"/>
    <property type="match status" value="1"/>
</dbReference>
<dbReference type="Gene3D" id="1.25.40.10">
    <property type="entry name" value="Tetratricopeptide repeat domain"/>
    <property type="match status" value="2"/>
</dbReference>
<evidence type="ECO:0000256" key="2">
    <source>
        <dbReference type="ARBA" id="ARBA00022741"/>
    </source>
</evidence>
<evidence type="ECO:0000256" key="3">
    <source>
        <dbReference type="ARBA" id="ARBA00022777"/>
    </source>
</evidence>
<dbReference type="OrthoDB" id="2390637at2759"/>
<evidence type="ECO:0000256" key="1">
    <source>
        <dbReference type="ARBA" id="ARBA00022679"/>
    </source>
</evidence>
<dbReference type="InterPro" id="IPR000719">
    <property type="entry name" value="Prot_kinase_dom"/>
</dbReference>
<feature type="domain" description="Protein kinase" evidence="5">
    <location>
        <begin position="1"/>
        <end position="236"/>
    </location>
</feature>
<dbReference type="Proteomes" id="UP000748756">
    <property type="component" value="Unassembled WGS sequence"/>
</dbReference>
<dbReference type="Pfam" id="PF08238">
    <property type="entry name" value="Sel1"/>
    <property type="match status" value="5"/>
</dbReference>
<evidence type="ECO:0000259" key="5">
    <source>
        <dbReference type="PROSITE" id="PS50011"/>
    </source>
</evidence>
<dbReference type="SMART" id="SM00220">
    <property type="entry name" value="S_TKc"/>
    <property type="match status" value="1"/>
</dbReference>
<dbReference type="InterPro" id="IPR011990">
    <property type="entry name" value="TPR-like_helical_dom_sf"/>
</dbReference>
<proteinExistence type="predicted"/>
<keyword evidence="2" id="KW-0547">Nucleotide-binding</keyword>
<dbReference type="PANTHER" id="PTHR44329:SF288">
    <property type="entry name" value="MITOGEN-ACTIVATED PROTEIN KINASE KINASE KINASE 20"/>
    <property type="match status" value="1"/>
</dbReference>
<dbReference type="EMBL" id="JAAAUQ010001619">
    <property type="protein sequence ID" value="KAF9136883.1"/>
    <property type="molecule type" value="Genomic_DNA"/>
</dbReference>
<dbReference type="PROSITE" id="PS00108">
    <property type="entry name" value="PROTEIN_KINASE_ST"/>
    <property type="match status" value="1"/>
</dbReference>
<comment type="caution">
    <text evidence="6">The sequence shown here is derived from an EMBL/GenBank/DDBJ whole genome shotgun (WGS) entry which is preliminary data.</text>
</comment>
<keyword evidence="1" id="KW-0808">Transferase</keyword>
<dbReference type="InterPro" id="IPR006597">
    <property type="entry name" value="Sel1-like"/>
</dbReference>
<accession>A0A9P5RRF7</accession>
<dbReference type="Gene3D" id="1.10.510.10">
    <property type="entry name" value="Transferase(Phosphotransferase) domain 1"/>
    <property type="match status" value="1"/>
</dbReference>
<keyword evidence="4" id="KW-0067">ATP-binding</keyword>
<dbReference type="Pfam" id="PF00069">
    <property type="entry name" value="Pkinase"/>
    <property type="match status" value="1"/>
</dbReference>
<dbReference type="PANTHER" id="PTHR44329">
    <property type="entry name" value="SERINE/THREONINE-PROTEIN KINASE TNNI3K-RELATED"/>
    <property type="match status" value="1"/>
</dbReference>
<dbReference type="InterPro" id="IPR011009">
    <property type="entry name" value="Kinase-like_dom_sf"/>
</dbReference>
<dbReference type="GO" id="GO:0004674">
    <property type="term" value="F:protein serine/threonine kinase activity"/>
    <property type="evidence" value="ECO:0007669"/>
    <property type="project" value="TreeGrafter"/>
</dbReference>
<protein>
    <recommendedName>
        <fullName evidence="5">Protein kinase domain-containing protein</fullName>
    </recommendedName>
</protein>
<evidence type="ECO:0000313" key="7">
    <source>
        <dbReference type="Proteomes" id="UP000748756"/>
    </source>
</evidence>
<dbReference type="InterPro" id="IPR008271">
    <property type="entry name" value="Ser/Thr_kinase_AS"/>
</dbReference>
<evidence type="ECO:0000256" key="4">
    <source>
        <dbReference type="ARBA" id="ARBA00022840"/>
    </source>
</evidence>
<dbReference type="SUPFAM" id="SSF81901">
    <property type="entry name" value="HCP-like"/>
    <property type="match status" value="2"/>
</dbReference>
<name>A0A9P5RRF7_9FUNG</name>
<dbReference type="InterPro" id="IPR051681">
    <property type="entry name" value="Ser/Thr_Kinases-Pseudokinases"/>
</dbReference>
<dbReference type="SMART" id="SM00671">
    <property type="entry name" value="SEL1"/>
    <property type="match status" value="5"/>
</dbReference>
<evidence type="ECO:0000313" key="6">
    <source>
        <dbReference type="EMBL" id="KAF9136883.1"/>
    </source>
</evidence>
<dbReference type="GO" id="GO:0005524">
    <property type="term" value="F:ATP binding"/>
    <property type="evidence" value="ECO:0007669"/>
    <property type="project" value="UniProtKB-KW"/>
</dbReference>
<sequence>MDDSSQGIVTREVWRGQIVVIKKPRQGQDEDKSLRREAAILKHLADIHIIQFYAVEEDPFQLIMEDAEGGNLMAAIPSLLWENKRRITGEIAHGLTYIHSQGIIHCDIKSRNVLLTKKLEVKICDFGCAMTTTDKKNKVSCHGTFEWMAPELRLDATAYSPKSDVYALGIVMWEMASGDVPSSRSQVLEQKLENVPENYLVAMQNCWDLDPMCRPETQDLSFMKYESGLDEEHERFWWAIRNGDMFRKAITITVAQSVSTDVKVDFDVQKKTVNYTLVDLNDPVALKNTSAVESLLESANKGSDRSKAALALRYYESGRYSEALHFAQQVRHIPVACYVMGEMYRHGHGVDRNEGEARRLHDDAAKGGFSKSQVLMGDGCARAGHLSNAVSWYRKAALKDDLEGQYSLGVMIYYGRGVSLDRKEGERWIRKAADQGHKDAQAGMGIVCIHLKDYSGAMQWCLKAGNPISHYHIGVLYYNGWWGVKPNCAAAKEWFQKAADQRCGLAAFALAKMYREGEMGEKDMNMAMKQYRLGHEYGDIQSTNALALLLDEQGRKARGYREYIDLLKGAKKNGSVLAEANLLLRYM</sequence>
<dbReference type="AlphaFoldDB" id="A0A9P5RRF7"/>
<reference evidence="6" key="1">
    <citation type="journal article" date="2020" name="Fungal Divers.">
        <title>Resolving the Mortierellaceae phylogeny through synthesis of multi-gene phylogenetics and phylogenomics.</title>
        <authorList>
            <person name="Vandepol N."/>
            <person name="Liber J."/>
            <person name="Desiro A."/>
            <person name="Na H."/>
            <person name="Kennedy M."/>
            <person name="Barry K."/>
            <person name="Grigoriev I.V."/>
            <person name="Miller A.N."/>
            <person name="O'Donnell K."/>
            <person name="Stajich J.E."/>
            <person name="Bonito G."/>
        </authorList>
    </citation>
    <scope>NUCLEOTIDE SEQUENCE</scope>
    <source>
        <strain evidence="6">NRRL 6426</strain>
    </source>
</reference>